<dbReference type="OrthoDB" id="3264587at2759"/>
<gene>
    <name evidence="2" type="ORF">FIBSPDRAFT_859179</name>
</gene>
<feature type="compositionally biased region" description="Low complexity" evidence="1">
    <location>
        <begin position="66"/>
        <end position="78"/>
    </location>
</feature>
<evidence type="ECO:0000313" key="2">
    <source>
        <dbReference type="EMBL" id="KZP22703.1"/>
    </source>
</evidence>
<feature type="region of interest" description="Disordered" evidence="1">
    <location>
        <begin position="1"/>
        <end position="110"/>
    </location>
</feature>
<dbReference type="EMBL" id="KV417537">
    <property type="protein sequence ID" value="KZP22703.1"/>
    <property type="molecule type" value="Genomic_DNA"/>
</dbReference>
<organism evidence="2 3">
    <name type="scientific">Athelia psychrophila</name>
    <dbReference type="NCBI Taxonomy" id="1759441"/>
    <lineage>
        <taxon>Eukaryota</taxon>
        <taxon>Fungi</taxon>
        <taxon>Dikarya</taxon>
        <taxon>Basidiomycota</taxon>
        <taxon>Agaricomycotina</taxon>
        <taxon>Agaricomycetes</taxon>
        <taxon>Agaricomycetidae</taxon>
        <taxon>Atheliales</taxon>
        <taxon>Atheliaceae</taxon>
        <taxon>Athelia</taxon>
    </lineage>
</organism>
<evidence type="ECO:0000256" key="1">
    <source>
        <dbReference type="SAM" id="MobiDB-lite"/>
    </source>
</evidence>
<dbReference type="AlphaFoldDB" id="A0A166L911"/>
<dbReference type="Proteomes" id="UP000076532">
    <property type="component" value="Unassembled WGS sequence"/>
</dbReference>
<accession>A0A166L911</accession>
<proteinExistence type="predicted"/>
<evidence type="ECO:0000313" key="3">
    <source>
        <dbReference type="Proteomes" id="UP000076532"/>
    </source>
</evidence>
<protein>
    <submittedName>
        <fullName evidence="2">Uncharacterized protein</fullName>
    </submittedName>
</protein>
<name>A0A166L911_9AGAM</name>
<reference evidence="2 3" key="1">
    <citation type="journal article" date="2016" name="Mol. Biol. Evol.">
        <title>Comparative Genomics of Early-Diverging Mushroom-Forming Fungi Provides Insights into the Origins of Lignocellulose Decay Capabilities.</title>
        <authorList>
            <person name="Nagy L.G."/>
            <person name="Riley R."/>
            <person name="Tritt A."/>
            <person name="Adam C."/>
            <person name="Daum C."/>
            <person name="Floudas D."/>
            <person name="Sun H."/>
            <person name="Yadav J.S."/>
            <person name="Pangilinan J."/>
            <person name="Larsson K.H."/>
            <person name="Matsuura K."/>
            <person name="Barry K."/>
            <person name="Labutti K."/>
            <person name="Kuo R."/>
            <person name="Ohm R.A."/>
            <person name="Bhattacharya S.S."/>
            <person name="Shirouzu T."/>
            <person name="Yoshinaga Y."/>
            <person name="Martin F.M."/>
            <person name="Grigoriev I.V."/>
            <person name="Hibbett D.S."/>
        </authorList>
    </citation>
    <scope>NUCLEOTIDE SEQUENCE [LARGE SCALE GENOMIC DNA]</scope>
    <source>
        <strain evidence="2 3">CBS 109695</strain>
    </source>
</reference>
<feature type="compositionally biased region" description="Polar residues" evidence="1">
    <location>
        <begin position="22"/>
        <end position="49"/>
    </location>
</feature>
<sequence length="110" mass="11267">MAPTSNANAAKLPASAEPSSAHPEQNPQDHMNVDSSIHSSSKGSQVTATHKSRQAAAPGHGERIESPPASAFAEPSEPGAGKPGDSPAEQLTGPQEENPQLIAGREKSKL</sequence>
<keyword evidence="3" id="KW-1185">Reference proteome</keyword>